<keyword evidence="3" id="KW-1185">Reference proteome</keyword>
<name>A0A940XDU5_9FLAO</name>
<evidence type="ECO:0000259" key="1">
    <source>
        <dbReference type="Pfam" id="PF14344"/>
    </source>
</evidence>
<accession>A0A940XDU5</accession>
<feature type="domain" description="DUF4397" evidence="1">
    <location>
        <begin position="43"/>
        <end position="169"/>
    </location>
</feature>
<dbReference type="PROSITE" id="PS51257">
    <property type="entry name" value="PROKAR_LIPOPROTEIN"/>
    <property type="match status" value="1"/>
</dbReference>
<evidence type="ECO:0000313" key="2">
    <source>
        <dbReference type="EMBL" id="MBP4137483.1"/>
    </source>
</evidence>
<gene>
    <name evidence="2" type="ORF">J3495_05240</name>
</gene>
<dbReference type="AlphaFoldDB" id="A0A940XDU5"/>
<comment type="caution">
    <text evidence="2">The sequence shown here is derived from an EMBL/GenBank/DDBJ whole genome shotgun (WGS) entry which is preliminary data.</text>
</comment>
<dbReference type="Proteomes" id="UP000675047">
    <property type="component" value="Unassembled WGS sequence"/>
</dbReference>
<dbReference type="EMBL" id="JAGFBV010000006">
    <property type="protein sequence ID" value="MBP4137483.1"/>
    <property type="molecule type" value="Genomic_DNA"/>
</dbReference>
<dbReference type="RefSeq" id="WP_210665520.1">
    <property type="nucleotide sequence ID" value="NZ_JAGFBV010000006.1"/>
</dbReference>
<sequence length="290" mass="30769">MKNISNFIKKAIFPILGIVLLASCDDEHDFTPYETSEISSNAANVKFIHAVVGPNGTNFSVNYFLGADKISGAMASGAQYPIPANYALVKSGTQPLSVRTTATTPVTVFEGSLTTELGKYYSNFLVATPPSVTPPVYSTYQINDDLSVANIDKTKAYIRFINVISNTPAAGYDLGLIKETSLAGTAAGAITTKEVYTYRNVTFKGGDEKFVAIEAQVGTDTRGYQIQLRTAGAPANLPGATVVANQANSGTGVFVPRAGRIYTIYCRGIADGLPAGSTTNKPAISWYTNK</sequence>
<reference evidence="2 3" key="1">
    <citation type="submission" date="2021-03" db="EMBL/GenBank/DDBJ databases">
        <title>Flavobacterium Flabelliformis Sp. Nov. And Flavobacterium Geliluteum Sp. Nov., Two Novel Multidrug Resistant Psychrophilic Species Isolated From Antarctica.</title>
        <authorList>
            <person name="Kralova S."/>
            <person name="Busse H.J."/>
            <person name="Bezdicek M."/>
            <person name="Nykrynova M."/>
            <person name="Kroupova E."/>
            <person name="Krsek D."/>
            <person name="Sedlacek I."/>
        </authorList>
    </citation>
    <scope>NUCLEOTIDE SEQUENCE [LARGE SCALE GENOMIC DNA]</scope>
    <source>
        <strain evidence="2 3">P7388</strain>
    </source>
</reference>
<proteinExistence type="predicted"/>
<dbReference type="InterPro" id="IPR025510">
    <property type="entry name" value="DUF4397"/>
</dbReference>
<evidence type="ECO:0000313" key="3">
    <source>
        <dbReference type="Proteomes" id="UP000675047"/>
    </source>
</evidence>
<dbReference type="Pfam" id="PF14344">
    <property type="entry name" value="DUF4397"/>
    <property type="match status" value="1"/>
</dbReference>
<protein>
    <submittedName>
        <fullName evidence="2">DUF4397 domain-containing protein</fullName>
    </submittedName>
</protein>
<organism evidence="2 3">
    <name type="scientific">Flavobacterium geliluteum</name>
    <dbReference type="NCBI Taxonomy" id="2816120"/>
    <lineage>
        <taxon>Bacteria</taxon>
        <taxon>Pseudomonadati</taxon>
        <taxon>Bacteroidota</taxon>
        <taxon>Flavobacteriia</taxon>
        <taxon>Flavobacteriales</taxon>
        <taxon>Flavobacteriaceae</taxon>
        <taxon>Flavobacterium</taxon>
    </lineage>
</organism>